<evidence type="ECO:0000256" key="5">
    <source>
        <dbReference type="HAMAP-Rule" id="MF_00586"/>
    </source>
</evidence>
<dbReference type="PANTHER" id="PTHR11707">
    <property type="entry name" value="L-ASPARAGINASE"/>
    <property type="match status" value="1"/>
</dbReference>
<dbReference type="HAMAP" id="MF_00586">
    <property type="entry name" value="GatD"/>
    <property type="match status" value="1"/>
</dbReference>
<feature type="domain" description="Asparaginase/glutaminase C-terminal" evidence="10">
    <location>
        <begin position="303"/>
        <end position="416"/>
    </location>
</feature>
<dbReference type="GO" id="GO:0005524">
    <property type="term" value="F:ATP binding"/>
    <property type="evidence" value="ECO:0007669"/>
    <property type="project" value="UniProtKB-KW"/>
</dbReference>
<dbReference type="GO" id="GO:0016740">
    <property type="term" value="F:transferase activity"/>
    <property type="evidence" value="ECO:0007669"/>
    <property type="project" value="UniProtKB-KW"/>
</dbReference>
<dbReference type="PROSITE" id="PS51732">
    <property type="entry name" value="ASN_GLN_ASE_3"/>
    <property type="match status" value="1"/>
</dbReference>
<dbReference type="GO" id="GO:0050567">
    <property type="term" value="F:glutaminyl-tRNA synthase (glutamine-hydrolyzing) activity"/>
    <property type="evidence" value="ECO:0007669"/>
    <property type="project" value="UniProtKB-UniRule"/>
</dbReference>
<comment type="subunit">
    <text evidence="5 8">Heterodimer of GatD and GatE.</text>
</comment>
<protein>
    <recommendedName>
        <fullName evidence="5 8">Glutamyl-tRNA(Gln) amidotransferase subunit D</fullName>
        <shortName evidence="5">Glu-ADT subunit D</shortName>
        <ecNumber evidence="5 8">6.3.5.-</ecNumber>
    </recommendedName>
</protein>
<dbReference type="CDD" id="cd08962">
    <property type="entry name" value="GatD"/>
    <property type="match status" value="1"/>
</dbReference>
<dbReference type="SMART" id="SM00870">
    <property type="entry name" value="Asparaginase"/>
    <property type="match status" value="1"/>
</dbReference>
<dbReference type="GO" id="GO:0006520">
    <property type="term" value="P:amino acid metabolic process"/>
    <property type="evidence" value="ECO:0007669"/>
    <property type="project" value="InterPro"/>
</dbReference>
<evidence type="ECO:0000256" key="6">
    <source>
        <dbReference type="PROSITE-ProRule" id="PRU10099"/>
    </source>
</evidence>
<dbReference type="InterPro" id="IPR011878">
    <property type="entry name" value="GatD"/>
</dbReference>
<dbReference type="GO" id="GO:0006412">
    <property type="term" value="P:translation"/>
    <property type="evidence" value="ECO:0007669"/>
    <property type="project" value="UniProtKB-UniRule"/>
</dbReference>
<evidence type="ECO:0000256" key="8">
    <source>
        <dbReference type="RuleBase" id="RU004457"/>
    </source>
</evidence>
<evidence type="ECO:0000256" key="4">
    <source>
        <dbReference type="ARBA" id="ARBA00022917"/>
    </source>
</evidence>
<organism evidence="12 13">
    <name type="scientific">Methanothermus fervidus (strain ATCC 43054 / DSM 2088 / JCM 10308 / V24 S)</name>
    <dbReference type="NCBI Taxonomy" id="523846"/>
    <lineage>
        <taxon>Archaea</taxon>
        <taxon>Methanobacteriati</taxon>
        <taxon>Methanobacteriota</taxon>
        <taxon>Methanomada group</taxon>
        <taxon>Methanobacteria</taxon>
        <taxon>Methanobacteriales</taxon>
        <taxon>Methanothermaceae</taxon>
        <taxon>Methanothermus</taxon>
    </lineage>
</organism>
<dbReference type="AlphaFoldDB" id="E3GYC5"/>
<dbReference type="PRINTS" id="PR00139">
    <property type="entry name" value="ASNGLNASE"/>
</dbReference>
<dbReference type="InterPro" id="IPR027475">
    <property type="entry name" value="Asparaginase/glutaminase_AS2"/>
</dbReference>
<dbReference type="InterPro" id="IPR027474">
    <property type="entry name" value="L-asparaginase_N"/>
</dbReference>
<dbReference type="NCBIfam" id="TIGR02153">
    <property type="entry name" value="gatD_arch"/>
    <property type="match status" value="1"/>
</dbReference>
<dbReference type="InterPro" id="IPR020827">
    <property type="entry name" value="Asparaginase/glutaminase_AS1"/>
</dbReference>
<dbReference type="KEGG" id="mfv:Mfer_0507"/>
<comment type="similarity">
    <text evidence="5 8">Belongs to the asparaginase 1 family. GatD subfamily.</text>
</comment>
<dbReference type="SFLD" id="SFLDS00057">
    <property type="entry name" value="Glutaminase/Asparaginase"/>
    <property type="match status" value="1"/>
</dbReference>
<feature type="active site" evidence="5 7">
    <location>
        <position position="177"/>
    </location>
</feature>
<evidence type="ECO:0000259" key="10">
    <source>
        <dbReference type="Pfam" id="PF17763"/>
    </source>
</evidence>
<name>E3GYC5_METFV</name>
<dbReference type="PIRSF" id="PIRSF001220">
    <property type="entry name" value="L-ASNase_gatD"/>
    <property type="match status" value="1"/>
</dbReference>
<dbReference type="EC" id="6.3.5.-" evidence="5 8"/>
<dbReference type="HOGENOM" id="CLU_019134_2_1_2"/>
<dbReference type="PROSITE" id="PS00144">
    <property type="entry name" value="ASN_GLN_ASE_1"/>
    <property type="match status" value="1"/>
</dbReference>
<feature type="active site" evidence="5 6">
    <location>
        <position position="101"/>
    </location>
</feature>
<keyword evidence="1 5" id="KW-0436">Ligase</keyword>
<feature type="domain" description="GatD N-terminal" evidence="11">
    <location>
        <begin position="16"/>
        <end position="69"/>
    </location>
</feature>
<dbReference type="Pfam" id="PF18195">
    <property type="entry name" value="GatD_N"/>
    <property type="match status" value="1"/>
</dbReference>
<dbReference type="InterPro" id="IPR006033">
    <property type="entry name" value="AsnA_fam"/>
</dbReference>
<evidence type="ECO:0000256" key="2">
    <source>
        <dbReference type="ARBA" id="ARBA00022741"/>
    </source>
</evidence>
<comment type="function">
    <text evidence="5 8">Allows the formation of correctly charged Gln-tRNA(Gln) through the transamidation of misacylated Glu-tRNA(Gln) in organisms which lack glutaminyl-tRNA synthetase. The reaction takes place in the presence of glutamine and ATP through an activated gamma-phospho-Glu-tRNA(Gln). The GatDE system is specific for glutamate and does not act on aspartate.</text>
</comment>
<dbReference type="SUPFAM" id="SSF53774">
    <property type="entry name" value="Glutaminase/Asparaginase"/>
    <property type="match status" value="1"/>
</dbReference>
<reference evidence="12 13" key="1">
    <citation type="journal article" date="2010" name="Stand. Genomic Sci.">
        <title>Complete genome sequence of Methanothermus fervidus type strain (V24S).</title>
        <authorList>
            <person name="Anderson I."/>
            <person name="Djao O.D."/>
            <person name="Misra M."/>
            <person name="Chertkov O."/>
            <person name="Nolan M."/>
            <person name="Lucas S."/>
            <person name="Lapidus A."/>
            <person name="Del Rio T.G."/>
            <person name="Tice H."/>
            <person name="Cheng J.F."/>
            <person name="Tapia R."/>
            <person name="Han C."/>
            <person name="Goodwin L."/>
            <person name="Pitluck S."/>
            <person name="Liolios K."/>
            <person name="Ivanova N."/>
            <person name="Mavromatis K."/>
            <person name="Mikhailova N."/>
            <person name="Pati A."/>
            <person name="Brambilla E."/>
            <person name="Chen A."/>
            <person name="Palaniappan K."/>
            <person name="Land M."/>
            <person name="Hauser L."/>
            <person name="Chang Y.J."/>
            <person name="Jeffries C.D."/>
            <person name="Sikorski J."/>
            <person name="Spring S."/>
            <person name="Rohde M."/>
            <person name="Eichinger K."/>
            <person name="Huber H."/>
            <person name="Wirth R."/>
            <person name="Goker M."/>
            <person name="Detter J.C."/>
            <person name="Woyke T."/>
            <person name="Bristow J."/>
            <person name="Eisen J.A."/>
            <person name="Markowitz V."/>
            <person name="Hugenholtz P."/>
            <person name="Klenk H.P."/>
            <person name="Kyrpides N.C."/>
        </authorList>
    </citation>
    <scope>NUCLEOTIDE SEQUENCE [LARGE SCALE GENOMIC DNA]</scope>
    <source>
        <strain evidence="13">ATCC 43054 / DSM 2088 / JCM 10308 / V24 S</strain>
    </source>
</reference>
<dbReference type="InterPro" id="IPR027473">
    <property type="entry name" value="L-asparaginase_C"/>
</dbReference>
<evidence type="ECO:0000256" key="1">
    <source>
        <dbReference type="ARBA" id="ARBA00022598"/>
    </source>
</evidence>
<dbReference type="Gene3D" id="2.30.30.520">
    <property type="match status" value="1"/>
</dbReference>
<feature type="active site" evidence="5">
    <location>
        <position position="254"/>
    </location>
</feature>
<accession>E3GYC5</accession>
<gene>
    <name evidence="5" type="primary">gatD</name>
    <name evidence="12" type="ordered locus">Mfer_0507</name>
</gene>
<feature type="active site" evidence="5">
    <location>
        <position position="178"/>
    </location>
</feature>
<dbReference type="InterPro" id="IPR037152">
    <property type="entry name" value="L-asparaginase_N_sf"/>
</dbReference>
<dbReference type="FunFam" id="3.40.50.1170:FF:000001">
    <property type="entry name" value="L-asparaginase 2"/>
    <property type="match status" value="1"/>
</dbReference>
<keyword evidence="13" id="KW-1185">Reference proteome</keyword>
<dbReference type="InterPro" id="IPR040918">
    <property type="entry name" value="GatD_N"/>
</dbReference>
<dbReference type="Pfam" id="PF00710">
    <property type="entry name" value="Asparaginase"/>
    <property type="match status" value="1"/>
</dbReference>
<dbReference type="Proteomes" id="UP000002315">
    <property type="component" value="Chromosome"/>
</dbReference>
<sequence>MSSKVSAKKILEEVGAEAGDVIKIVKPNITYKGILLDRPETFDKNYITLKLDNGYNIGIDISDAKIELIEKSTKSEIKFEGLDIKEDPNLPFISIISTGGTISSIIDYRTGAVHPRFTANDLLNAYPELLDEANIKCKEILNILSENMDPKYWEKIARAIYKEIKNGVDGIVVTHGTDTMHYTAAALAFMIRTPIPIILTGAQRSSDRPSTDARLNLISSVVAAKSDIAEVAVCMHATPHDRECYLHRGVKVRKMHTSRRDAFLSINDLPLAKIKDNKVEIINNNYIKRDTMEPKLNNKLEPKVALIKTYPGMNAEIIDFYVENNYQGIVIEGTGLGHCAESLIPSIKRAKDAGIPVVMTSQCINGRINMNVYSTGRKLLKAGVIPAQDMLPEVALVKLMWVLGQTKDFEEVSKMMTKNLVGEINNKSSLIYFPGGYHGLEKDRS</sequence>
<evidence type="ECO:0000256" key="7">
    <source>
        <dbReference type="PROSITE-ProRule" id="PRU10100"/>
    </source>
</evidence>
<dbReference type="NCBIfam" id="TIGR00519">
    <property type="entry name" value="asnASE_I"/>
    <property type="match status" value="1"/>
</dbReference>
<feature type="domain" description="L-asparaginase N-terminal" evidence="9">
    <location>
        <begin position="93"/>
        <end position="284"/>
    </location>
</feature>
<dbReference type="SUPFAM" id="SSF141300">
    <property type="entry name" value="GatD N-terminal domain-like"/>
    <property type="match status" value="1"/>
</dbReference>
<dbReference type="Gene3D" id="3.40.50.40">
    <property type="match status" value="1"/>
</dbReference>
<dbReference type="PROSITE" id="PS00917">
    <property type="entry name" value="ASN_GLN_ASE_2"/>
    <property type="match status" value="1"/>
</dbReference>
<dbReference type="InterPro" id="IPR040919">
    <property type="entry name" value="Asparaginase_C"/>
</dbReference>
<proteinExistence type="inferred from homology"/>
<dbReference type="PANTHER" id="PTHR11707:SF28">
    <property type="entry name" value="60 KDA LYSOPHOSPHOLIPASE"/>
    <property type="match status" value="1"/>
</dbReference>
<dbReference type="NCBIfam" id="NF003217">
    <property type="entry name" value="PRK04183.1"/>
    <property type="match status" value="1"/>
</dbReference>
<comment type="catalytic activity">
    <reaction evidence="5 8">
        <text>L-glutamyl-tRNA(Gln) + L-glutamine + ATP + H2O = L-glutaminyl-tRNA(Gln) + L-glutamate + ADP + phosphate + H(+)</text>
        <dbReference type="Rhea" id="RHEA:17521"/>
        <dbReference type="Rhea" id="RHEA-COMP:9681"/>
        <dbReference type="Rhea" id="RHEA-COMP:9684"/>
        <dbReference type="ChEBI" id="CHEBI:15377"/>
        <dbReference type="ChEBI" id="CHEBI:15378"/>
        <dbReference type="ChEBI" id="CHEBI:29985"/>
        <dbReference type="ChEBI" id="CHEBI:30616"/>
        <dbReference type="ChEBI" id="CHEBI:43474"/>
        <dbReference type="ChEBI" id="CHEBI:58359"/>
        <dbReference type="ChEBI" id="CHEBI:78520"/>
        <dbReference type="ChEBI" id="CHEBI:78521"/>
        <dbReference type="ChEBI" id="CHEBI:456216"/>
    </reaction>
</comment>
<keyword evidence="2 5" id="KW-0547">Nucleotide-binding</keyword>
<evidence type="ECO:0000313" key="13">
    <source>
        <dbReference type="Proteomes" id="UP000002315"/>
    </source>
</evidence>
<evidence type="ECO:0000259" key="9">
    <source>
        <dbReference type="Pfam" id="PF00710"/>
    </source>
</evidence>
<dbReference type="OrthoDB" id="371959at2157"/>
<dbReference type="EMBL" id="CP002278">
    <property type="protein sequence ID" value="ADP77307.1"/>
    <property type="molecule type" value="Genomic_DNA"/>
</dbReference>
<dbReference type="PIRSF" id="PIRSF500175">
    <property type="entry name" value="Glu_ADT_D"/>
    <property type="match status" value="1"/>
</dbReference>
<evidence type="ECO:0000313" key="12">
    <source>
        <dbReference type="EMBL" id="ADP77307.1"/>
    </source>
</evidence>
<keyword evidence="3 5" id="KW-0067">ATP-binding</keyword>
<dbReference type="GO" id="GO:0004067">
    <property type="term" value="F:asparaginase activity"/>
    <property type="evidence" value="ECO:0007669"/>
    <property type="project" value="UniProtKB-UniRule"/>
</dbReference>
<dbReference type="Gene3D" id="3.40.50.1170">
    <property type="entry name" value="L-asparaginase, N-terminal domain"/>
    <property type="match status" value="1"/>
</dbReference>
<dbReference type="InterPro" id="IPR006034">
    <property type="entry name" value="Asparaginase/glutaminase-like"/>
</dbReference>
<evidence type="ECO:0000256" key="3">
    <source>
        <dbReference type="ARBA" id="ARBA00022840"/>
    </source>
</evidence>
<dbReference type="Pfam" id="PF17763">
    <property type="entry name" value="Asparaginase_C"/>
    <property type="match status" value="1"/>
</dbReference>
<dbReference type="InterPro" id="IPR036152">
    <property type="entry name" value="Asp/glu_Ase-like_sf"/>
</dbReference>
<evidence type="ECO:0000259" key="11">
    <source>
        <dbReference type="Pfam" id="PF18195"/>
    </source>
</evidence>
<dbReference type="GO" id="GO:0006450">
    <property type="term" value="P:regulation of translational fidelity"/>
    <property type="evidence" value="ECO:0007669"/>
    <property type="project" value="InterPro"/>
</dbReference>
<dbReference type="InterPro" id="IPR037222">
    <property type="entry name" value="GatD_N_sf"/>
</dbReference>
<dbReference type="STRING" id="523846.Mfer_0507"/>
<keyword evidence="4 5" id="KW-0648">Protein biosynthesis</keyword>
<keyword evidence="12" id="KW-0808">Transferase</keyword>